<dbReference type="SUPFAM" id="SSF55811">
    <property type="entry name" value="Nudix"/>
    <property type="match status" value="1"/>
</dbReference>
<dbReference type="InterPro" id="IPR000086">
    <property type="entry name" value="NUDIX_hydrolase_dom"/>
</dbReference>
<dbReference type="CDD" id="cd03676">
    <property type="entry name" value="NUDIX_Tnr3_like"/>
    <property type="match status" value="1"/>
</dbReference>
<dbReference type="AlphaFoldDB" id="A0AAD7EU27"/>
<evidence type="ECO:0000313" key="2">
    <source>
        <dbReference type="EMBL" id="KAJ7349649.1"/>
    </source>
</evidence>
<dbReference type="InterPro" id="IPR015797">
    <property type="entry name" value="NUDIX_hydrolase-like_dom_sf"/>
</dbReference>
<protein>
    <submittedName>
        <fullName evidence="2">Nudix hydrolase 20</fullName>
    </submittedName>
</protein>
<reference evidence="2" key="1">
    <citation type="submission" date="2023-03" db="EMBL/GenBank/DDBJ databases">
        <title>Massive genome expansion in bonnet fungi (Mycena s.s.) driven by repeated elements and novel gene families across ecological guilds.</title>
        <authorList>
            <consortium name="Lawrence Berkeley National Laboratory"/>
            <person name="Harder C.B."/>
            <person name="Miyauchi S."/>
            <person name="Viragh M."/>
            <person name="Kuo A."/>
            <person name="Thoen E."/>
            <person name="Andreopoulos B."/>
            <person name="Lu D."/>
            <person name="Skrede I."/>
            <person name="Drula E."/>
            <person name="Henrissat B."/>
            <person name="Morin E."/>
            <person name="Kohler A."/>
            <person name="Barry K."/>
            <person name="LaButti K."/>
            <person name="Morin E."/>
            <person name="Salamov A."/>
            <person name="Lipzen A."/>
            <person name="Mereny Z."/>
            <person name="Hegedus B."/>
            <person name="Baldrian P."/>
            <person name="Stursova M."/>
            <person name="Weitz H."/>
            <person name="Taylor A."/>
            <person name="Grigoriev I.V."/>
            <person name="Nagy L.G."/>
            <person name="Martin F."/>
            <person name="Kauserud H."/>
        </authorList>
    </citation>
    <scope>NUCLEOTIDE SEQUENCE</scope>
    <source>
        <strain evidence="2">CBHHK002</strain>
    </source>
</reference>
<comment type="caution">
    <text evidence="2">The sequence shown here is derived from an EMBL/GenBank/DDBJ whole genome shotgun (WGS) entry which is preliminary data.</text>
</comment>
<dbReference type="Gene3D" id="3.90.79.10">
    <property type="entry name" value="Nucleoside Triphosphate Pyrophosphohydrolase"/>
    <property type="match status" value="1"/>
</dbReference>
<dbReference type="Proteomes" id="UP001218218">
    <property type="component" value="Unassembled WGS sequence"/>
</dbReference>
<dbReference type="GO" id="GO:0044715">
    <property type="term" value="F:8-oxo-dGDP phosphatase activity"/>
    <property type="evidence" value="ECO:0007669"/>
    <property type="project" value="UniProtKB-ARBA"/>
</dbReference>
<evidence type="ECO:0000259" key="1">
    <source>
        <dbReference type="PROSITE" id="PS51462"/>
    </source>
</evidence>
<dbReference type="PANTHER" id="PTHR13622">
    <property type="entry name" value="THIAMIN PYROPHOSPHOKINASE"/>
    <property type="match status" value="1"/>
</dbReference>
<dbReference type="PROSITE" id="PS51462">
    <property type="entry name" value="NUDIX"/>
    <property type="match status" value="1"/>
</dbReference>
<name>A0AAD7EU27_9AGAR</name>
<proteinExistence type="predicted"/>
<organism evidence="2 3">
    <name type="scientific">Mycena albidolilacea</name>
    <dbReference type="NCBI Taxonomy" id="1033008"/>
    <lineage>
        <taxon>Eukaryota</taxon>
        <taxon>Fungi</taxon>
        <taxon>Dikarya</taxon>
        <taxon>Basidiomycota</taxon>
        <taxon>Agaricomycotina</taxon>
        <taxon>Agaricomycetes</taxon>
        <taxon>Agaricomycetidae</taxon>
        <taxon>Agaricales</taxon>
        <taxon>Marasmiineae</taxon>
        <taxon>Mycenaceae</taxon>
        <taxon>Mycena</taxon>
    </lineage>
</organism>
<gene>
    <name evidence="2" type="ORF">DFH08DRAFT_862902</name>
</gene>
<sequence>MATQRGPLTYLDLVNVCGNMRVGRPSPIPHPEFDSEHLVPLYLHDAPDSPVIGLLRPQIIALLAAENRRAPAQPVWSGPGIDGGIPGLQRAQRIGFHASLDTHAKRTAAMREMCERWRDEGLFPDIIGPKKWRAEMYPVYRDPFGVHDYPSGSGAEAEKADGELNFAFEMERAACALFGVVTYGVHMSTYQEVPVGDQGEKSLRLWIPTRASTKSVWPGYLDNTVAGGIPAGMPVFESLVKECMEEASLPEELVRTHVRAVGCISYFFRTAKGWLQPEVEYTYDMVIPPGADPTPFEPKPLDGEVERFDFLDKDQVEQAMRTGRFKPNCAVVLIDLFLRLGYITPDNEPDFLRIVTGLHTQFDFERW</sequence>
<dbReference type="PANTHER" id="PTHR13622:SF8">
    <property type="entry name" value="THIAMIN PYROPHOSPHOKINASE 1"/>
    <property type="match status" value="1"/>
</dbReference>
<dbReference type="EMBL" id="JARIHO010000015">
    <property type="protein sequence ID" value="KAJ7349649.1"/>
    <property type="molecule type" value="Genomic_DNA"/>
</dbReference>
<dbReference type="FunFam" id="3.90.79.10:FF:000019">
    <property type="entry name" value="Thiamin pyrophosphokinase, putative"/>
    <property type="match status" value="1"/>
</dbReference>
<feature type="domain" description="Nudix hydrolase" evidence="1">
    <location>
        <begin position="170"/>
        <end position="333"/>
    </location>
</feature>
<keyword evidence="3" id="KW-1185">Reference proteome</keyword>
<accession>A0AAD7EU27</accession>
<keyword evidence="2" id="KW-0378">Hydrolase</keyword>
<evidence type="ECO:0000313" key="3">
    <source>
        <dbReference type="Proteomes" id="UP001218218"/>
    </source>
</evidence>